<evidence type="ECO:0000256" key="2">
    <source>
        <dbReference type="SAM" id="Phobius"/>
    </source>
</evidence>
<dbReference type="Proteomes" id="UP001530400">
    <property type="component" value="Unassembled WGS sequence"/>
</dbReference>
<dbReference type="AlphaFoldDB" id="A0ABD3QAM6"/>
<dbReference type="EMBL" id="JALLPJ020000268">
    <property type="protein sequence ID" value="KAL3797014.1"/>
    <property type="molecule type" value="Genomic_DNA"/>
</dbReference>
<feature type="transmembrane region" description="Helical" evidence="2">
    <location>
        <begin position="168"/>
        <end position="186"/>
    </location>
</feature>
<evidence type="ECO:0000313" key="3">
    <source>
        <dbReference type="EMBL" id="KAL3797014.1"/>
    </source>
</evidence>
<feature type="transmembrane region" description="Helical" evidence="2">
    <location>
        <begin position="270"/>
        <end position="291"/>
    </location>
</feature>
<name>A0ABD3QAM6_9STRA</name>
<sequence length="403" mass="45400">CCCNSTAGLIAVPEIFFTQPYIHLPIYPQIPRETTEKGPNQDRARHDQEIQIHPHHIKQTEAPQPPTNPQHHSPTLESYILQSIKLQYYYIDAKQIQAKAMSDDDSSLGDIETPPPKQKSTRKKSTSSRKSTSSENHVPERPQSGPPQSNPDELAEGLSRWIEASTSFFYVEIISLVLVFSCWAHWVDWIYMKYALSVGAVSLGICVILQTMEFMFPGWLGKVIVKERSDGSGGHTVEKIASVFLLVWWSIGAGIITFHGPFVATSNGWFAAWGGYFATLHWCLGIDTSYYNDLSECRRYMKFLQFWSFILIFASIAPLRYKDLWPGYGGAGLAVATGATTLIALMYVTQLYDDLSRDIMRMTMMLGFILWAVTAGVCTFYGPFLVTTLFDNESSKNRLRNAS</sequence>
<feature type="non-terminal residue" evidence="3">
    <location>
        <position position="1"/>
    </location>
</feature>
<feature type="transmembrane region" description="Helical" evidence="2">
    <location>
        <begin position="240"/>
        <end position="264"/>
    </location>
</feature>
<keyword evidence="2" id="KW-1133">Transmembrane helix</keyword>
<proteinExistence type="predicted"/>
<feature type="transmembrane region" description="Helical" evidence="2">
    <location>
        <begin position="327"/>
        <end position="348"/>
    </location>
</feature>
<feature type="transmembrane region" description="Helical" evidence="2">
    <location>
        <begin position="198"/>
        <end position="220"/>
    </location>
</feature>
<organism evidence="3 4">
    <name type="scientific">Cyclotella atomus</name>
    <dbReference type="NCBI Taxonomy" id="382360"/>
    <lineage>
        <taxon>Eukaryota</taxon>
        <taxon>Sar</taxon>
        <taxon>Stramenopiles</taxon>
        <taxon>Ochrophyta</taxon>
        <taxon>Bacillariophyta</taxon>
        <taxon>Coscinodiscophyceae</taxon>
        <taxon>Thalassiosirophycidae</taxon>
        <taxon>Stephanodiscales</taxon>
        <taxon>Stephanodiscaceae</taxon>
        <taxon>Cyclotella</taxon>
    </lineage>
</organism>
<keyword evidence="2" id="KW-0472">Membrane</keyword>
<gene>
    <name evidence="3" type="ORF">ACHAWO_006650</name>
</gene>
<reference evidence="3 4" key="1">
    <citation type="submission" date="2024-10" db="EMBL/GenBank/DDBJ databases">
        <title>Updated reference genomes for cyclostephanoid diatoms.</title>
        <authorList>
            <person name="Roberts W.R."/>
            <person name="Alverson A.J."/>
        </authorList>
    </citation>
    <scope>NUCLEOTIDE SEQUENCE [LARGE SCALE GENOMIC DNA]</scope>
    <source>
        <strain evidence="3 4">AJA010-31</strain>
    </source>
</reference>
<comment type="caution">
    <text evidence="3">The sequence shown here is derived from an EMBL/GenBank/DDBJ whole genome shotgun (WGS) entry which is preliminary data.</text>
</comment>
<evidence type="ECO:0000256" key="1">
    <source>
        <dbReference type="SAM" id="MobiDB-lite"/>
    </source>
</evidence>
<feature type="region of interest" description="Disordered" evidence="1">
    <location>
        <begin position="101"/>
        <end position="154"/>
    </location>
</feature>
<keyword evidence="2" id="KW-0812">Transmembrane</keyword>
<feature type="transmembrane region" description="Helical" evidence="2">
    <location>
        <begin position="303"/>
        <end position="321"/>
    </location>
</feature>
<accession>A0ABD3QAM6</accession>
<feature type="transmembrane region" description="Helical" evidence="2">
    <location>
        <begin position="368"/>
        <end position="390"/>
    </location>
</feature>
<keyword evidence="4" id="KW-1185">Reference proteome</keyword>
<evidence type="ECO:0000313" key="4">
    <source>
        <dbReference type="Proteomes" id="UP001530400"/>
    </source>
</evidence>
<protein>
    <submittedName>
        <fullName evidence="3">Uncharacterized protein</fullName>
    </submittedName>
</protein>